<feature type="region of interest" description="Disordered" evidence="4">
    <location>
        <begin position="47"/>
        <end position="73"/>
    </location>
</feature>
<dbReference type="SMART" id="SM00421">
    <property type="entry name" value="HTH_LUXR"/>
    <property type="match status" value="1"/>
</dbReference>
<keyword evidence="7" id="KW-1185">Reference proteome</keyword>
<organism evidence="6 7">
    <name type="scientific">Streptomyces iconiensis</name>
    <dbReference type="NCBI Taxonomy" id="1384038"/>
    <lineage>
        <taxon>Bacteria</taxon>
        <taxon>Bacillati</taxon>
        <taxon>Actinomycetota</taxon>
        <taxon>Actinomycetes</taxon>
        <taxon>Kitasatosporales</taxon>
        <taxon>Streptomycetaceae</taxon>
        <taxon>Streptomyces</taxon>
    </lineage>
</organism>
<evidence type="ECO:0000313" key="6">
    <source>
        <dbReference type="EMBL" id="MDJ1135663.1"/>
    </source>
</evidence>
<proteinExistence type="predicted"/>
<evidence type="ECO:0000259" key="5">
    <source>
        <dbReference type="PROSITE" id="PS50043"/>
    </source>
</evidence>
<dbReference type="PANTHER" id="PTHR44688">
    <property type="entry name" value="DNA-BINDING TRANSCRIPTIONAL ACTIVATOR DEVR_DOSR"/>
    <property type="match status" value="1"/>
</dbReference>
<gene>
    <name evidence="6" type="ORF">NMN56_027660</name>
</gene>
<feature type="compositionally biased region" description="Pro residues" evidence="4">
    <location>
        <begin position="58"/>
        <end position="69"/>
    </location>
</feature>
<dbReference type="PROSITE" id="PS50043">
    <property type="entry name" value="HTH_LUXR_2"/>
    <property type="match status" value="1"/>
</dbReference>
<comment type="caution">
    <text evidence="6">The sequence shown here is derived from an EMBL/GenBank/DDBJ whole genome shotgun (WGS) entry which is preliminary data.</text>
</comment>
<dbReference type="PROSITE" id="PS00622">
    <property type="entry name" value="HTH_LUXR_1"/>
    <property type="match status" value="1"/>
</dbReference>
<protein>
    <submittedName>
        <fullName evidence="6">Helix-turn-helix transcriptional regulator</fullName>
    </submittedName>
</protein>
<evidence type="ECO:0000256" key="4">
    <source>
        <dbReference type="SAM" id="MobiDB-lite"/>
    </source>
</evidence>
<dbReference type="PRINTS" id="PR00038">
    <property type="entry name" value="HTHLUXR"/>
</dbReference>
<dbReference type="PANTHER" id="PTHR44688:SF16">
    <property type="entry name" value="DNA-BINDING TRANSCRIPTIONAL ACTIVATOR DEVR_DOSR"/>
    <property type="match status" value="1"/>
</dbReference>
<sequence length="146" mass="15879">MPHEEQEHSSASAPSPCEQGAQTAALHEIVRLLCDLLEITERMYSTAISTAERETPGPCGPHSPPPGRAPPVRLKTERLAPREVEVFELLLTGASNRHIARQLGIAERTVKNNLHSIYRKLGVSGRAEAIARSVATAQPEEDTNDS</sequence>
<dbReference type="CDD" id="cd06170">
    <property type="entry name" value="LuxR_C_like"/>
    <property type="match status" value="1"/>
</dbReference>
<reference evidence="6 7" key="1">
    <citation type="submission" date="2023-05" db="EMBL/GenBank/DDBJ databases">
        <title>Streptantibioticus silvisoli sp. nov., acidotolerant actinomycetes 1 from pine litter.</title>
        <authorList>
            <person name="Swiecimska M."/>
            <person name="Golinska P."/>
            <person name="Sangal V."/>
            <person name="Wachnowicz B."/>
            <person name="Goodfellow M."/>
        </authorList>
    </citation>
    <scope>NUCLEOTIDE SEQUENCE [LARGE SCALE GENOMIC DNA]</scope>
    <source>
        <strain evidence="6 7">DSM 42109</strain>
    </source>
</reference>
<name>A0ABT7A2T6_9ACTN</name>
<keyword evidence="3" id="KW-0804">Transcription</keyword>
<dbReference type="Gene3D" id="1.10.10.10">
    <property type="entry name" value="Winged helix-like DNA-binding domain superfamily/Winged helix DNA-binding domain"/>
    <property type="match status" value="1"/>
</dbReference>
<evidence type="ECO:0000256" key="2">
    <source>
        <dbReference type="ARBA" id="ARBA00023125"/>
    </source>
</evidence>
<dbReference type="InterPro" id="IPR016032">
    <property type="entry name" value="Sig_transdc_resp-reg_C-effctor"/>
</dbReference>
<dbReference type="Proteomes" id="UP001214441">
    <property type="component" value="Unassembled WGS sequence"/>
</dbReference>
<feature type="domain" description="HTH luxR-type" evidence="5">
    <location>
        <begin position="72"/>
        <end position="137"/>
    </location>
</feature>
<evidence type="ECO:0000313" key="7">
    <source>
        <dbReference type="Proteomes" id="UP001214441"/>
    </source>
</evidence>
<dbReference type="EMBL" id="JANCPR020000031">
    <property type="protein sequence ID" value="MDJ1135663.1"/>
    <property type="molecule type" value="Genomic_DNA"/>
</dbReference>
<keyword evidence="1" id="KW-0805">Transcription regulation</keyword>
<feature type="region of interest" description="Disordered" evidence="4">
    <location>
        <begin position="1"/>
        <end position="21"/>
    </location>
</feature>
<evidence type="ECO:0000256" key="3">
    <source>
        <dbReference type="ARBA" id="ARBA00023163"/>
    </source>
</evidence>
<accession>A0ABT7A2T6</accession>
<dbReference type="Pfam" id="PF00196">
    <property type="entry name" value="GerE"/>
    <property type="match status" value="1"/>
</dbReference>
<dbReference type="RefSeq" id="WP_274046350.1">
    <property type="nucleotide sequence ID" value="NZ_JANCPR020000031.1"/>
</dbReference>
<dbReference type="InterPro" id="IPR036388">
    <property type="entry name" value="WH-like_DNA-bd_sf"/>
</dbReference>
<evidence type="ECO:0000256" key="1">
    <source>
        <dbReference type="ARBA" id="ARBA00023015"/>
    </source>
</evidence>
<keyword evidence="2" id="KW-0238">DNA-binding</keyword>
<dbReference type="InterPro" id="IPR000792">
    <property type="entry name" value="Tscrpt_reg_LuxR_C"/>
</dbReference>
<dbReference type="SUPFAM" id="SSF46894">
    <property type="entry name" value="C-terminal effector domain of the bipartite response regulators"/>
    <property type="match status" value="1"/>
</dbReference>